<dbReference type="GO" id="GO:0019287">
    <property type="term" value="P:isopentenyl diphosphate biosynthetic process, mevalonate pathway"/>
    <property type="evidence" value="ECO:0007669"/>
    <property type="project" value="UniProtKB-UniPathway"/>
</dbReference>
<dbReference type="InterPro" id="IPR036318">
    <property type="entry name" value="FAD-bd_PCMH-like_sf"/>
</dbReference>
<evidence type="ECO:0000256" key="1">
    <source>
        <dbReference type="ARBA" id="ARBA00005466"/>
    </source>
</evidence>
<dbReference type="GO" id="GO:0016491">
    <property type="term" value="F:oxidoreductase activity"/>
    <property type="evidence" value="ECO:0007669"/>
    <property type="project" value="UniProtKB-KW"/>
</dbReference>
<dbReference type="RefSeq" id="XP_018700226.1">
    <property type="nucleotide sequence ID" value="XM_018852598.1"/>
</dbReference>
<comment type="similarity">
    <text evidence="1">Belongs to the oxygen-dependent FAD-linked oxidoreductase family.</text>
</comment>
<keyword evidence="7" id="KW-1185">Reference proteome</keyword>
<dbReference type="Pfam" id="PF08031">
    <property type="entry name" value="BBE"/>
    <property type="match status" value="1"/>
</dbReference>
<dbReference type="PANTHER" id="PTHR42973">
    <property type="entry name" value="BINDING OXIDOREDUCTASE, PUTATIVE (AFU_ORTHOLOGUE AFUA_1G17690)-RELATED"/>
    <property type="match status" value="1"/>
</dbReference>
<feature type="domain" description="FAD-binding PCMH-type" evidence="5">
    <location>
        <begin position="302"/>
        <end position="489"/>
    </location>
</feature>
<evidence type="ECO:0000313" key="7">
    <source>
        <dbReference type="Proteomes" id="UP000076744"/>
    </source>
</evidence>
<reference evidence="6 7" key="1">
    <citation type="journal article" date="2016" name="Genome Biol. Evol.">
        <title>Divergent and convergent evolution of fungal pathogenicity.</title>
        <authorList>
            <person name="Shang Y."/>
            <person name="Xiao G."/>
            <person name="Zheng P."/>
            <person name="Cen K."/>
            <person name="Zhan S."/>
            <person name="Wang C."/>
        </authorList>
    </citation>
    <scope>NUCLEOTIDE SEQUENCE [LARGE SCALE GENOMIC DNA]</scope>
    <source>
        <strain evidence="6 7">ARSEF 2679</strain>
    </source>
</reference>
<dbReference type="STRING" id="1081104.A0A167LJC6"/>
<dbReference type="GO" id="GO:0005737">
    <property type="term" value="C:cytoplasm"/>
    <property type="evidence" value="ECO:0007669"/>
    <property type="project" value="InterPro"/>
</dbReference>
<dbReference type="InterPro" id="IPR000836">
    <property type="entry name" value="PRTase_dom"/>
</dbReference>
<dbReference type="GO" id="GO:0006695">
    <property type="term" value="P:cholesterol biosynthetic process"/>
    <property type="evidence" value="ECO:0007669"/>
    <property type="project" value="InterPro"/>
</dbReference>
<dbReference type="Pfam" id="PF04275">
    <property type="entry name" value="P-mevalo_kinase"/>
    <property type="match status" value="1"/>
</dbReference>
<dbReference type="Gene3D" id="3.40.50.2020">
    <property type="match status" value="1"/>
</dbReference>
<dbReference type="PROSITE" id="PS51387">
    <property type="entry name" value="FAD_PCMH"/>
    <property type="match status" value="1"/>
</dbReference>
<dbReference type="Gene3D" id="3.40.50.300">
    <property type="entry name" value="P-loop containing nucleotide triphosphate hydrolases"/>
    <property type="match status" value="1"/>
</dbReference>
<gene>
    <name evidence="6" type="ORF">ISF_08995</name>
</gene>
<organism evidence="6 7">
    <name type="scientific">Cordyceps fumosorosea (strain ARSEF 2679)</name>
    <name type="common">Isaria fumosorosea</name>
    <dbReference type="NCBI Taxonomy" id="1081104"/>
    <lineage>
        <taxon>Eukaryota</taxon>
        <taxon>Fungi</taxon>
        <taxon>Dikarya</taxon>
        <taxon>Ascomycota</taxon>
        <taxon>Pezizomycotina</taxon>
        <taxon>Sordariomycetes</taxon>
        <taxon>Hypocreomycetidae</taxon>
        <taxon>Hypocreales</taxon>
        <taxon>Cordycipitaceae</taxon>
        <taxon>Cordyceps</taxon>
    </lineage>
</organism>
<dbReference type="SUPFAM" id="SSF56176">
    <property type="entry name" value="FAD-binding/transporter-associated domain-like"/>
    <property type="match status" value="1"/>
</dbReference>
<dbReference type="InterPro" id="IPR029063">
    <property type="entry name" value="SAM-dependent_MTases_sf"/>
</dbReference>
<protein>
    <submittedName>
        <fullName evidence="6">Phosphoribosyl transferase</fullName>
    </submittedName>
</protein>
<dbReference type="InterPro" id="IPR016166">
    <property type="entry name" value="FAD-bd_PCMH"/>
</dbReference>
<dbReference type="Gene3D" id="3.40.462.20">
    <property type="match status" value="1"/>
</dbReference>
<evidence type="ECO:0000313" key="6">
    <source>
        <dbReference type="EMBL" id="OAA53154.1"/>
    </source>
</evidence>
<dbReference type="GO" id="GO:0071949">
    <property type="term" value="F:FAD binding"/>
    <property type="evidence" value="ECO:0007669"/>
    <property type="project" value="InterPro"/>
</dbReference>
<keyword evidence="3" id="KW-0274">FAD</keyword>
<keyword evidence="2" id="KW-0285">Flavoprotein</keyword>
<evidence type="ECO:0000256" key="2">
    <source>
        <dbReference type="ARBA" id="ARBA00022630"/>
    </source>
</evidence>
<name>A0A167LJC6_CORFA</name>
<dbReference type="CDD" id="cd06223">
    <property type="entry name" value="PRTases_typeI"/>
    <property type="match status" value="1"/>
</dbReference>
<dbReference type="InterPro" id="IPR016169">
    <property type="entry name" value="FAD-bd_PCMH_sub2"/>
</dbReference>
<comment type="caution">
    <text evidence="6">The sequence shown here is derived from an EMBL/GenBank/DDBJ whole genome shotgun (WGS) entry which is preliminary data.</text>
</comment>
<evidence type="ECO:0000256" key="4">
    <source>
        <dbReference type="ARBA" id="ARBA00023002"/>
    </source>
</evidence>
<dbReference type="EMBL" id="AZHB01000039">
    <property type="protein sequence ID" value="OAA53154.1"/>
    <property type="molecule type" value="Genomic_DNA"/>
</dbReference>
<dbReference type="InterPro" id="IPR012951">
    <property type="entry name" value="BBE"/>
</dbReference>
<dbReference type="InterPro" id="IPR050416">
    <property type="entry name" value="FAD-linked_Oxidoreductase"/>
</dbReference>
<dbReference type="AlphaFoldDB" id="A0A167LJC6"/>
<dbReference type="SUPFAM" id="SSF53271">
    <property type="entry name" value="PRTase-like"/>
    <property type="match status" value="1"/>
</dbReference>
<keyword evidence="4" id="KW-0560">Oxidoreductase</keyword>
<evidence type="ECO:0000256" key="3">
    <source>
        <dbReference type="ARBA" id="ARBA00022827"/>
    </source>
</evidence>
<sequence length="1139" mass="123522">MATLDELKAALQASASSATPLTVREPLSEERYASGFAILSHEQDSSYGSFIIPQLSRLLQSTLRSRIQISVLEIGPGPRSVLGQLPENLRERVGEYAAFEPNAMFSSTLKDWLRAGSQHQPPFPRLQSSPWIHVRPFTAGPAESGHHDKYDVILFCHSMYGMKPKRQFIQHALGMLVERHDAMVIVFHRSRSLHVQGLLCRHMACSPSEVVSVPDRDEVLDCFAPFVAGFTHQEGDSGETVRLEWRHICRTLCVRDNASAGHLCFSAPTVMMTFSRHATAFADLATHVPLGSVDHVKNRQARRHQTAFVVRPTELSHVQKCVYWSLTNHISLSVVGGGHGGHCVQPNVVSMDMAAFNTVDLVEYPDAPSGSGFVVAGAGCRSEDIVREALAVGLTVPLGSRPSVGAGLWLQGGIGHLSRLHGLACDAVVGAVVVCVGSGRIMVVGEVPARFQPSDAVRPENEEDLLWALKGAGTNFGIVVAVVLKAFPAVNYSIRQWIAPLRTRSETRQRLTGIDSLAVKLPRASSTDVFLYCDSEGLTHVSVSMSECSEAIATTSSAPPSVCALLGPEDCSNTVDAIGLYETEMYLSSIHGGPGGKKTSSFKRCIFLNSIGQANVTESLLAALKCRPSSLCYLHLLHAGGAVADVAAHATAFGCRDWTFACVITGVWFRDQDASASERAAVDWVYDAAYKLLPLGTGAYGADLGPDPRDIPLAVRSFGPNLHRLACLKQRYDPQHVLAYACPIICPRPRQRLIILVTGQHGVGKDYCAQVWTSALANHIDRGNANLQVRSVCISDVAKAEYAAATGANLGRLLRDRVYKEEHRSALTKFFNDQLHIRPGLMADHFLQVVYDVAEVDVLIITGMRDEDPIANLSPLIPDVRLIEVRVTASNETRRTRRCLAGETKDISEDAGDKSEWAPSLHFHNEKAGDEAVHNFADNFLLRYLSHDLQRLEDMVRIVPNFPRPGIQFRHVLGIAQQPGGLSLCTSLLQGHFPGDWSSIDAVACCEAGGFLFASPLAASVDIPLVLMREACKLPPPMLSVAKSSSHISSSDLGGDGKRIEADRDALRGCRSVVVVDDALASGKTLCAILRLLCKAGIAPERISAMIVAEFPSHRAREMLRKQGFGMVAISSLMVFGGA</sequence>
<dbReference type="GeneID" id="30025287"/>
<accession>A0A167LJC6</accession>
<dbReference type="Pfam" id="PF00156">
    <property type="entry name" value="Pribosyltran"/>
    <property type="match status" value="1"/>
</dbReference>
<dbReference type="PANTHER" id="PTHR42973:SF25">
    <property type="entry name" value="PHOSPHOMEVALONATE KINASE"/>
    <property type="match status" value="1"/>
</dbReference>
<dbReference type="Gene3D" id="3.30.465.10">
    <property type="match status" value="1"/>
</dbReference>
<dbReference type="OrthoDB" id="363185at2759"/>
<dbReference type="Gene3D" id="3.40.50.150">
    <property type="entry name" value="Vaccinia Virus protein VP39"/>
    <property type="match status" value="1"/>
</dbReference>
<keyword evidence="6" id="KW-0808">Transferase</keyword>
<dbReference type="InterPro" id="IPR027417">
    <property type="entry name" value="P-loop_NTPase"/>
</dbReference>
<proteinExistence type="inferred from homology"/>
<evidence type="ECO:0000259" key="5">
    <source>
        <dbReference type="PROSITE" id="PS51387"/>
    </source>
</evidence>
<dbReference type="Pfam" id="PF01565">
    <property type="entry name" value="FAD_binding_4"/>
    <property type="match status" value="1"/>
</dbReference>
<dbReference type="Proteomes" id="UP000076744">
    <property type="component" value="Unassembled WGS sequence"/>
</dbReference>
<dbReference type="UniPathway" id="UPA00057">
    <property type="reaction ID" value="UER00099"/>
</dbReference>
<dbReference type="GO" id="GO:0004631">
    <property type="term" value="F:phosphomevalonate kinase activity"/>
    <property type="evidence" value="ECO:0007669"/>
    <property type="project" value="InterPro"/>
</dbReference>
<dbReference type="InterPro" id="IPR005919">
    <property type="entry name" value="Pmev_kin_anim"/>
</dbReference>
<dbReference type="InterPro" id="IPR006094">
    <property type="entry name" value="Oxid_FAD_bind_N"/>
</dbReference>
<dbReference type="InterPro" id="IPR029057">
    <property type="entry name" value="PRTase-like"/>
</dbReference>